<dbReference type="PANTHER" id="PTHR40547">
    <property type="entry name" value="SLL0298 PROTEIN"/>
    <property type="match status" value="1"/>
</dbReference>
<feature type="transmembrane region" description="Helical" evidence="1">
    <location>
        <begin position="75"/>
        <end position="93"/>
    </location>
</feature>
<dbReference type="STRING" id="1058.SAMN05421783_101510"/>
<gene>
    <name evidence="3" type="ORF">SAMN05421783_101510</name>
</gene>
<keyword evidence="4" id="KW-1185">Reference proteome</keyword>
<evidence type="ECO:0000256" key="1">
    <source>
        <dbReference type="SAM" id="Phobius"/>
    </source>
</evidence>
<proteinExistence type="predicted"/>
<feature type="domain" description="DUF2062" evidence="2">
    <location>
        <begin position="63"/>
        <end position="198"/>
    </location>
</feature>
<keyword evidence="1" id="KW-0812">Transmembrane</keyword>
<organism evidence="3 4">
    <name type="scientific">Thiocapsa roseopersicina</name>
    <dbReference type="NCBI Taxonomy" id="1058"/>
    <lineage>
        <taxon>Bacteria</taxon>
        <taxon>Pseudomonadati</taxon>
        <taxon>Pseudomonadota</taxon>
        <taxon>Gammaproteobacteria</taxon>
        <taxon>Chromatiales</taxon>
        <taxon>Chromatiaceae</taxon>
        <taxon>Thiocapsa</taxon>
    </lineage>
</organism>
<feature type="transmembrane region" description="Helical" evidence="1">
    <location>
        <begin position="100"/>
        <end position="122"/>
    </location>
</feature>
<keyword evidence="1" id="KW-1133">Transmembrane helix</keyword>
<dbReference type="InterPro" id="IPR018639">
    <property type="entry name" value="DUF2062"/>
</dbReference>
<evidence type="ECO:0000313" key="3">
    <source>
        <dbReference type="EMBL" id="SDW13436.1"/>
    </source>
</evidence>
<evidence type="ECO:0000313" key="4">
    <source>
        <dbReference type="Proteomes" id="UP000198816"/>
    </source>
</evidence>
<dbReference type="PANTHER" id="PTHR40547:SF1">
    <property type="entry name" value="SLL0298 PROTEIN"/>
    <property type="match status" value="1"/>
</dbReference>
<dbReference type="Pfam" id="PF09835">
    <property type="entry name" value="DUF2062"/>
    <property type="match status" value="1"/>
</dbReference>
<keyword evidence="1" id="KW-0472">Membrane</keyword>
<sequence>MTAVARPVPIPTTRITASVHDCYILRGLFLWRKIHRTCGVKRWLKRNLPAAGVIRASGRFGVFGKLLHDPNLWHLNRHSVSGATAVGCFVMFLPPFGQSLIAAAAAIVLRVNLPISVALVWVTNPVTIPPVFYFTYRLGCWMLGIEPGEFALEYWLDWHHWLAVIWPLALGNLVCGILCSGLGYLTIQQIWRRRLMRRIRERRERYRASASRDNRPSSNRQT</sequence>
<dbReference type="EMBL" id="FNNZ01000001">
    <property type="protein sequence ID" value="SDW13436.1"/>
    <property type="molecule type" value="Genomic_DNA"/>
</dbReference>
<name>A0A1H2R1U8_THIRO</name>
<feature type="transmembrane region" description="Helical" evidence="1">
    <location>
        <begin position="164"/>
        <end position="187"/>
    </location>
</feature>
<dbReference type="AlphaFoldDB" id="A0A1H2R1U8"/>
<protein>
    <recommendedName>
        <fullName evidence="2">DUF2062 domain-containing protein</fullName>
    </recommendedName>
</protein>
<reference evidence="4" key="1">
    <citation type="submission" date="2016-10" db="EMBL/GenBank/DDBJ databases">
        <authorList>
            <person name="Varghese N."/>
            <person name="Submissions S."/>
        </authorList>
    </citation>
    <scope>NUCLEOTIDE SEQUENCE [LARGE SCALE GENOMIC DNA]</scope>
    <source>
        <strain evidence="4">DSM 217</strain>
    </source>
</reference>
<evidence type="ECO:0000259" key="2">
    <source>
        <dbReference type="Pfam" id="PF09835"/>
    </source>
</evidence>
<accession>A0A1H2R1U8</accession>
<dbReference type="Proteomes" id="UP000198816">
    <property type="component" value="Unassembled WGS sequence"/>
</dbReference>